<dbReference type="Pfam" id="PF02826">
    <property type="entry name" value="2-Hacid_dh_C"/>
    <property type="match status" value="1"/>
</dbReference>
<dbReference type="CDD" id="cd12156">
    <property type="entry name" value="HPPR"/>
    <property type="match status" value="1"/>
</dbReference>
<dbReference type="AlphaFoldDB" id="A0A7W6INZ0"/>
<dbReference type="InterPro" id="IPR006139">
    <property type="entry name" value="D-isomer_2_OHA_DH_cat_dom"/>
</dbReference>
<dbReference type="SUPFAM" id="SSF52283">
    <property type="entry name" value="Formate/glycerate dehydrogenase catalytic domain-like"/>
    <property type="match status" value="1"/>
</dbReference>
<evidence type="ECO:0000256" key="2">
    <source>
        <dbReference type="ARBA" id="ARBA00023002"/>
    </source>
</evidence>
<proteinExistence type="inferred from homology"/>
<keyword evidence="1" id="KW-0521">NADP</keyword>
<feature type="domain" description="D-isomer specific 2-hydroxyacid dehydrogenase catalytic" evidence="5">
    <location>
        <begin position="52"/>
        <end position="308"/>
    </location>
</feature>
<comment type="caution">
    <text evidence="7">The sequence shown here is derived from an EMBL/GenBank/DDBJ whole genome shotgun (WGS) entry which is preliminary data.</text>
</comment>
<dbReference type="GO" id="GO:0016618">
    <property type="term" value="F:hydroxypyruvate reductase [NAD(P)H] activity"/>
    <property type="evidence" value="ECO:0007669"/>
    <property type="project" value="TreeGrafter"/>
</dbReference>
<dbReference type="Proteomes" id="UP000547011">
    <property type="component" value="Unassembled WGS sequence"/>
</dbReference>
<protein>
    <submittedName>
        <fullName evidence="7">Lactate dehydrogenase-like 2-hydroxyacid dehydrogenase</fullName>
    </submittedName>
</protein>
<sequence length="309" mass="33217">MTIEILQTHTLLASCEEALAARYTVHKLHEMADQDAWLAENGPRIRAHAGSGVQADLMDKLPKLEIIASFGVGYDNIDVGAAKARNIRVTNTPDVLNDAVAEMTIGLMISLARRIPQADQFVRQGKWPSGNYGLFSELMGKTVGIVGLGRIGKEIAVRAQAMKMRVVYHGRHLQPAVPYIYYDDLEDMARDSDWLVVIAPGGQGTEGIVSRNALEALGPRGCLVNVARGTLVDEPAMVELLVNGGLGGAALDVFEKEPQVPAELLTLDNVVLSPHQGSATRQTRDAMGALLVANLEKHFGGEPLISAVV</sequence>
<evidence type="ECO:0000256" key="1">
    <source>
        <dbReference type="ARBA" id="ARBA00022857"/>
    </source>
</evidence>
<dbReference type="SUPFAM" id="SSF51735">
    <property type="entry name" value="NAD(P)-binding Rossmann-fold domains"/>
    <property type="match status" value="1"/>
</dbReference>
<evidence type="ECO:0000259" key="6">
    <source>
        <dbReference type="Pfam" id="PF02826"/>
    </source>
</evidence>
<dbReference type="FunFam" id="3.40.50.720:FF:000213">
    <property type="entry name" value="Putative 2-hydroxyacid dehydrogenase"/>
    <property type="match status" value="1"/>
</dbReference>
<dbReference type="GO" id="GO:0051287">
    <property type="term" value="F:NAD binding"/>
    <property type="evidence" value="ECO:0007669"/>
    <property type="project" value="InterPro"/>
</dbReference>
<evidence type="ECO:0000256" key="3">
    <source>
        <dbReference type="ARBA" id="ARBA00023027"/>
    </source>
</evidence>
<gene>
    <name evidence="7" type="ORF">GGR20_002807</name>
</gene>
<evidence type="ECO:0000256" key="4">
    <source>
        <dbReference type="RuleBase" id="RU003719"/>
    </source>
</evidence>
<accession>A0A7W6INZ0</accession>
<evidence type="ECO:0000313" key="7">
    <source>
        <dbReference type="EMBL" id="MBB4053150.1"/>
    </source>
</evidence>
<keyword evidence="3" id="KW-0520">NAD</keyword>
<dbReference type="PANTHER" id="PTHR10996:SF178">
    <property type="entry name" value="2-HYDROXYACID DEHYDROGENASE YGL185C-RELATED"/>
    <property type="match status" value="1"/>
</dbReference>
<dbReference type="Gene3D" id="3.40.50.720">
    <property type="entry name" value="NAD(P)-binding Rossmann-like Domain"/>
    <property type="match status" value="2"/>
</dbReference>
<dbReference type="InterPro" id="IPR036291">
    <property type="entry name" value="NAD(P)-bd_dom_sf"/>
</dbReference>
<dbReference type="GO" id="GO:0005829">
    <property type="term" value="C:cytosol"/>
    <property type="evidence" value="ECO:0007669"/>
    <property type="project" value="TreeGrafter"/>
</dbReference>
<dbReference type="RefSeq" id="WP_183311949.1">
    <property type="nucleotide sequence ID" value="NZ_JACIEW010000007.1"/>
</dbReference>
<reference evidence="7 8" key="1">
    <citation type="submission" date="2020-08" db="EMBL/GenBank/DDBJ databases">
        <title>Genomic Encyclopedia of Type Strains, Phase IV (KMG-IV): sequencing the most valuable type-strain genomes for metagenomic binning, comparative biology and taxonomic classification.</title>
        <authorList>
            <person name="Goeker M."/>
        </authorList>
    </citation>
    <scope>NUCLEOTIDE SEQUENCE [LARGE SCALE GENOMIC DNA]</scope>
    <source>
        <strain evidence="7 8">DSM 23447</strain>
    </source>
</reference>
<dbReference type="PANTHER" id="PTHR10996">
    <property type="entry name" value="2-HYDROXYACID DEHYDROGENASE-RELATED"/>
    <property type="match status" value="1"/>
</dbReference>
<keyword evidence="8" id="KW-1185">Reference proteome</keyword>
<dbReference type="EMBL" id="JACIEW010000007">
    <property type="protein sequence ID" value="MBB4053150.1"/>
    <property type="molecule type" value="Genomic_DNA"/>
</dbReference>
<dbReference type="Pfam" id="PF00389">
    <property type="entry name" value="2-Hacid_dh"/>
    <property type="match status" value="1"/>
</dbReference>
<comment type="similarity">
    <text evidence="4">Belongs to the D-isomer specific 2-hydroxyacid dehydrogenase family.</text>
</comment>
<name>A0A7W6INZ0_9HYPH</name>
<evidence type="ECO:0000313" key="8">
    <source>
        <dbReference type="Proteomes" id="UP000547011"/>
    </source>
</evidence>
<feature type="domain" description="D-isomer specific 2-hydroxyacid dehydrogenase NAD-binding" evidence="6">
    <location>
        <begin position="105"/>
        <end position="277"/>
    </location>
</feature>
<dbReference type="GO" id="GO:0030267">
    <property type="term" value="F:glyoxylate reductase (NADPH) activity"/>
    <property type="evidence" value="ECO:0007669"/>
    <property type="project" value="TreeGrafter"/>
</dbReference>
<dbReference type="InterPro" id="IPR006140">
    <property type="entry name" value="D-isomer_DH_NAD-bd"/>
</dbReference>
<evidence type="ECO:0000259" key="5">
    <source>
        <dbReference type="Pfam" id="PF00389"/>
    </source>
</evidence>
<keyword evidence="2 4" id="KW-0560">Oxidoreductase</keyword>
<organism evidence="7 8">
    <name type="scientific">Devosia subaequoris</name>
    <dbReference type="NCBI Taxonomy" id="395930"/>
    <lineage>
        <taxon>Bacteria</taxon>
        <taxon>Pseudomonadati</taxon>
        <taxon>Pseudomonadota</taxon>
        <taxon>Alphaproteobacteria</taxon>
        <taxon>Hyphomicrobiales</taxon>
        <taxon>Devosiaceae</taxon>
        <taxon>Devosia</taxon>
    </lineage>
</organism>
<dbReference type="InterPro" id="IPR050223">
    <property type="entry name" value="D-isomer_2-hydroxyacid_DH"/>
</dbReference>